<dbReference type="PANTHER" id="PTHR33144">
    <property type="entry name" value="OS10G0409366 PROTEIN-RELATED"/>
    <property type="match status" value="1"/>
</dbReference>
<evidence type="ECO:0000313" key="1">
    <source>
        <dbReference type="EMBL" id="JAU35130.1"/>
    </source>
</evidence>
<name>A0A1J3ESX5_NOCCA</name>
<dbReference type="InterPro" id="IPR004252">
    <property type="entry name" value="Probable_transposase_24"/>
</dbReference>
<reference evidence="1" key="1">
    <citation type="submission" date="2016-07" db="EMBL/GenBank/DDBJ databases">
        <title>De novo transcriptome assembly of four accessions of the metal hyperaccumulator plant Noccaea caerulescens.</title>
        <authorList>
            <person name="Blande D."/>
            <person name="Halimaa P."/>
            <person name="Tervahauta A.I."/>
            <person name="Aarts M.G."/>
            <person name="Karenlampi S.O."/>
        </authorList>
    </citation>
    <scope>NUCLEOTIDE SEQUENCE</scope>
</reference>
<proteinExistence type="predicted"/>
<sequence>MVTSKDVWKLQNSKVIVHFDEDSGQPIGDSGGLLGSWLGQLSNDVNLIPINYNDWRLVSPHIKERAWEVVQSKFRFDDPMLRKDYVMGALGSRCKDVKLRLWREYKRDTQIETVQNRPDNVPEDQWRHLVHMRFTEKWKKLHERNTNNQKNNFMPHLCGRKSFSRRRNEIKIKTGKTPCRAEFFIETRTKPDGSFVCEEAKTRAEALTVLMSQTPRLTTNVSASLDDEYAQIFGPERHGRVRCVGRGPTPSKLVRRSTVTRTEIENSEIVVQLKTEVNELREQVKGMTTFIQQIIGTSTVEQATAFARAFANIPNPPSANRSNVTTYSTGNE</sequence>
<organism evidence="1">
    <name type="scientific">Noccaea caerulescens</name>
    <name type="common">Alpine penny-cress</name>
    <name type="synonym">Thlaspi caerulescens</name>
    <dbReference type="NCBI Taxonomy" id="107243"/>
    <lineage>
        <taxon>Eukaryota</taxon>
        <taxon>Viridiplantae</taxon>
        <taxon>Streptophyta</taxon>
        <taxon>Embryophyta</taxon>
        <taxon>Tracheophyta</taxon>
        <taxon>Spermatophyta</taxon>
        <taxon>Magnoliopsida</taxon>
        <taxon>eudicotyledons</taxon>
        <taxon>Gunneridae</taxon>
        <taxon>Pentapetalae</taxon>
        <taxon>rosids</taxon>
        <taxon>malvids</taxon>
        <taxon>Brassicales</taxon>
        <taxon>Brassicaceae</taxon>
        <taxon>Coluteocarpeae</taxon>
        <taxon>Noccaea</taxon>
    </lineage>
</organism>
<protein>
    <submittedName>
        <fullName evidence="1">Uncharacterized protein</fullName>
    </submittedName>
</protein>
<dbReference type="EMBL" id="GEVK01017702">
    <property type="protein sequence ID" value="JAU35130.1"/>
    <property type="molecule type" value="Transcribed_RNA"/>
</dbReference>
<dbReference type="AlphaFoldDB" id="A0A1J3ESX5"/>
<dbReference type="PANTHER" id="PTHR33144:SF48">
    <property type="entry name" value="PLANT TRANSPOSASE (PTTA_EN_SPM FAMILY)"/>
    <property type="match status" value="1"/>
</dbReference>
<accession>A0A1J3ESX5</accession>
<gene>
    <name evidence="1" type="ORF">LC_TR7366_c12_g1_i1_g.24882</name>
</gene>
<dbReference type="Pfam" id="PF03004">
    <property type="entry name" value="Transposase_24"/>
    <property type="match status" value="1"/>
</dbReference>